<keyword evidence="4" id="KW-1185">Reference proteome</keyword>
<dbReference type="AlphaFoldDB" id="A0AAD6X903"/>
<keyword evidence="2" id="KW-0732">Signal</keyword>
<evidence type="ECO:0000313" key="4">
    <source>
        <dbReference type="Proteomes" id="UP001218188"/>
    </source>
</evidence>
<evidence type="ECO:0000313" key="3">
    <source>
        <dbReference type="EMBL" id="KAJ7041107.1"/>
    </source>
</evidence>
<evidence type="ECO:0008006" key="5">
    <source>
        <dbReference type="Google" id="ProtNLM"/>
    </source>
</evidence>
<feature type="non-terminal residue" evidence="3">
    <location>
        <position position="1"/>
    </location>
</feature>
<name>A0AAD6X903_9AGAR</name>
<sequence length="166" mass="18275">SGPLRGIAASRLDLCLLVFNFAIFTESHSIPISVLSKPTFEIFAVTGSANHTKFGAQNSMSWSLSRISRCRNQVWTLTTDGTTPTGRPRPLSGLLYPLRSKRLHAFSPRLKRISRRGIVFGGESHLMSFVIISHFRARTFHPAIPFNGGMPGKHNPPTSSASHSTF</sequence>
<feature type="chain" id="PRO_5042183801" description="Secreted protein" evidence="2">
    <location>
        <begin position="30"/>
        <end position="166"/>
    </location>
</feature>
<feature type="region of interest" description="Disordered" evidence="1">
    <location>
        <begin position="146"/>
        <end position="166"/>
    </location>
</feature>
<organism evidence="3 4">
    <name type="scientific">Mycena alexandri</name>
    <dbReference type="NCBI Taxonomy" id="1745969"/>
    <lineage>
        <taxon>Eukaryota</taxon>
        <taxon>Fungi</taxon>
        <taxon>Dikarya</taxon>
        <taxon>Basidiomycota</taxon>
        <taxon>Agaricomycotina</taxon>
        <taxon>Agaricomycetes</taxon>
        <taxon>Agaricomycetidae</taxon>
        <taxon>Agaricales</taxon>
        <taxon>Marasmiineae</taxon>
        <taxon>Mycenaceae</taxon>
        <taxon>Mycena</taxon>
    </lineage>
</organism>
<accession>A0AAD6X903</accession>
<dbReference type="Proteomes" id="UP001218188">
    <property type="component" value="Unassembled WGS sequence"/>
</dbReference>
<evidence type="ECO:0000256" key="1">
    <source>
        <dbReference type="SAM" id="MobiDB-lite"/>
    </source>
</evidence>
<proteinExistence type="predicted"/>
<protein>
    <recommendedName>
        <fullName evidence="5">Secreted protein</fullName>
    </recommendedName>
</protein>
<evidence type="ECO:0000256" key="2">
    <source>
        <dbReference type="SAM" id="SignalP"/>
    </source>
</evidence>
<feature type="compositionally biased region" description="Polar residues" evidence="1">
    <location>
        <begin position="156"/>
        <end position="166"/>
    </location>
</feature>
<gene>
    <name evidence="3" type="ORF">C8F04DRAFT_169887</name>
</gene>
<comment type="caution">
    <text evidence="3">The sequence shown here is derived from an EMBL/GenBank/DDBJ whole genome shotgun (WGS) entry which is preliminary data.</text>
</comment>
<reference evidence="3" key="1">
    <citation type="submission" date="2023-03" db="EMBL/GenBank/DDBJ databases">
        <title>Massive genome expansion in bonnet fungi (Mycena s.s.) driven by repeated elements and novel gene families across ecological guilds.</title>
        <authorList>
            <consortium name="Lawrence Berkeley National Laboratory"/>
            <person name="Harder C.B."/>
            <person name="Miyauchi S."/>
            <person name="Viragh M."/>
            <person name="Kuo A."/>
            <person name="Thoen E."/>
            <person name="Andreopoulos B."/>
            <person name="Lu D."/>
            <person name="Skrede I."/>
            <person name="Drula E."/>
            <person name="Henrissat B."/>
            <person name="Morin E."/>
            <person name="Kohler A."/>
            <person name="Barry K."/>
            <person name="LaButti K."/>
            <person name="Morin E."/>
            <person name="Salamov A."/>
            <person name="Lipzen A."/>
            <person name="Mereny Z."/>
            <person name="Hegedus B."/>
            <person name="Baldrian P."/>
            <person name="Stursova M."/>
            <person name="Weitz H."/>
            <person name="Taylor A."/>
            <person name="Grigoriev I.V."/>
            <person name="Nagy L.G."/>
            <person name="Martin F."/>
            <person name="Kauserud H."/>
        </authorList>
    </citation>
    <scope>NUCLEOTIDE SEQUENCE</scope>
    <source>
        <strain evidence="3">CBHHK200</strain>
    </source>
</reference>
<feature type="signal peptide" evidence="2">
    <location>
        <begin position="1"/>
        <end position="29"/>
    </location>
</feature>
<dbReference type="EMBL" id="JARJCM010000018">
    <property type="protein sequence ID" value="KAJ7041107.1"/>
    <property type="molecule type" value="Genomic_DNA"/>
</dbReference>